<feature type="compositionally biased region" description="Basic and acidic residues" evidence="1">
    <location>
        <begin position="115"/>
        <end position="128"/>
    </location>
</feature>
<keyword evidence="2" id="KW-0472">Membrane</keyword>
<evidence type="ECO:0000256" key="2">
    <source>
        <dbReference type="SAM" id="Phobius"/>
    </source>
</evidence>
<feature type="compositionally biased region" description="Polar residues" evidence="1">
    <location>
        <begin position="186"/>
        <end position="196"/>
    </location>
</feature>
<dbReference type="AlphaFoldDB" id="A0AAW1CR00"/>
<dbReference type="EMBL" id="JAPXFL010000012">
    <property type="protein sequence ID" value="KAK9498684.1"/>
    <property type="molecule type" value="Genomic_DNA"/>
</dbReference>
<keyword evidence="2" id="KW-1133">Transmembrane helix</keyword>
<comment type="caution">
    <text evidence="3">The sequence shown here is derived from an EMBL/GenBank/DDBJ whole genome shotgun (WGS) entry which is preliminary data.</text>
</comment>
<accession>A0AAW1CR00</accession>
<dbReference type="Proteomes" id="UP001461498">
    <property type="component" value="Unassembled WGS sequence"/>
</dbReference>
<gene>
    <name evidence="3" type="ORF">O3M35_003263</name>
</gene>
<organism evidence="3 4">
    <name type="scientific">Rhynocoris fuscipes</name>
    <dbReference type="NCBI Taxonomy" id="488301"/>
    <lineage>
        <taxon>Eukaryota</taxon>
        <taxon>Metazoa</taxon>
        <taxon>Ecdysozoa</taxon>
        <taxon>Arthropoda</taxon>
        <taxon>Hexapoda</taxon>
        <taxon>Insecta</taxon>
        <taxon>Pterygota</taxon>
        <taxon>Neoptera</taxon>
        <taxon>Paraneoptera</taxon>
        <taxon>Hemiptera</taxon>
        <taxon>Heteroptera</taxon>
        <taxon>Panheteroptera</taxon>
        <taxon>Cimicomorpha</taxon>
        <taxon>Reduviidae</taxon>
        <taxon>Harpactorinae</taxon>
        <taxon>Harpactorini</taxon>
        <taxon>Rhynocoris</taxon>
    </lineage>
</organism>
<sequence>MLERNSWISMNRRTVNRSVLGIRREDGDEISKSVPTSRIFLVITILTGIGFLISLSAFSIYSSRNNTSRILSITKNKNNNLNDFNKNMTIKTESIDTILNRTTIEEVSREIIEQEQSRLDNREDNEERFIEEDTSASSKSLDISSRHSRAYPEQQHPSTTTTGLNSQINSRGIMNKKLNNNNNNNIDDQSGANPSVTQYGEQYAQLEQYYHYPSSVSSSSREKGIKRKELDDNIKGRIEHMVMSSGPAIKFTGVYVRGPFEHLDPQIYSNQYMNSNQYGSDPFVKYKPQHPSEINHLAASSTTYDIDTGPR</sequence>
<proteinExistence type="predicted"/>
<evidence type="ECO:0000313" key="3">
    <source>
        <dbReference type="EMBL" id="KAK9498684.1"/>
    </source>
</evidence>
<keyword evidence="2" id="KW-0812">Transmembrane</keyword>
<feature type="region of interest" description="Disordered" evidence="1">
    <location>
        <begin position="115"/>
        <end position="196"/>
    </location>
</feature>
<protein>
    <submittedName>
        <fullName evidence="3">Uncharacterized protein</fullName>
    </submittedName>
</protein>
<evidence type="ECO:0000256" key="1">
    <source>
        <dbReference type="SAM" id="MobiDB-lite"/>
    </source>
</evidence>
<feature type="transmembrane region" description="Helical" evidence="2">
    <location>
        <begin position="39"/>
        <end position="61"/>
    </location>
</feature>
<feature type="compositionally biased region" description="Polar residues" evidence="1">
    <location>
        <begin position="155"/>
        <end position="172"/>
    </location>
</feature>
<evidence type="ECO:0000313" key="4">
    <source>
        <dbReference type="Proteomes" id="UP001461498"/>
    </source>
</evidence>
<name>A0AAW1CR00_9HEMI</name>
<reference evidence="3 4" key="1">
    <citation type="submission" date="2022-12" db="EMBL/GenBank/DDBJ databases">
        <title>Chromosome-level genome assembly of true bugs.</title>
        <authorList>
            <person name="Ma L."/>
            <person name="Li H."/>
        </authorList>
    </citation>
    <scope>NUCLEOTIDE SEQUENCE [LARGE SCALE GENOMIC DNA]</scope>
    <source>
        <strain evidence="3">Lab_2022b</strain>
    </source>
</reference>
<keyword evidence="4" id="KW-1185">Reference proteome</keyword>